<name>U4UBW5_DENPD</name>
<dbReference type="PANTHER" id="PTHR12654">
    <property type="entry name" value="BILE ACID BETA-GLUCOSIDASE-RELATED"/>
    <property type="match status" value="1"/>
</dbReference>
<dbReference type="InterPro" id="IPR006775">
    <property type="entry name" value="GH116_catalytic"/>
</dbReference>
<feature type="domain" description="AATF leucine zipper-containing" evidence="4">
    <location>
        <begin position="171"/>
        <end position="330"/>
    </location>
</feature>
<evidence type="ECO:0000259" key="2">
    <source>
        <dbReference type="Pfam" id="PF04685"/>
    </source>
</evidence>
<dbReference type="Proteomes" id="UP000030742">
    <property type="component" value="Unassembled WGS sequence"/>
</dbReference>
<dbReference type="PANTHER" id="PTHR12654:SF0">
    <property type="entry name" value="NON-LYSOSOMAL GLUCOSYLCERAMIDASE"/>
    <property type="match status" value="1"/>
</dbReference>
<dbReference type="STRING" id="77166.U4UBW5"/>
<dbReference type="InterPro" id="IPR052566">
    <property type="entry name" value="Non-lysos_glucosylceramidase"/>
</dbReference>
<dbReference type="OrthoDB" id="5783963at2759"/>
<dbReference type="SUPFAM" id="SSF48208">
    <property type="entry name" value="Six-hairpin glycosidases"/>
    <property type="match status" value="1"/>
</dbReference>
<evidence type="ECO:0000259" key="4">
    <source>
        <dbReference type="Pfam" id="PF13339"/>
    </source>
</evidence>
<feature type="compositionally biased region" description="Low complexity" evidence="1">
    <location>
        <begin position="98"/>
        <end position="115"/>
    </location>
</feature>
<dbReference type="EMBL" id="KB632025">
    <property type="protein sequence ID" value="ERL88096.1"/>
    <property type="molecule type" value="Genomic_DNA"/>
</dbReference>
<evidence type="ECO:0000259" key="3">
    <source>
        <dbReference type="Pfam" id="PF08164"/>
    </source>
</evidence>
<evidence type="ECO:0000256" key="1">
    <source>
        <dbReference type="SAM" id="MobiDB-lite"/>
    </source>
</evidence>
<dbReference type="InterPro" id="IPR025160">
    <property type="entry name" value="AATF"/>
</dbReference>
<gene>
    <name evidence="5" type="ORF">D910_05485</name>
</gene>
<feature type="compositionally biased region" description="Acidic residues" evidence="1">
    <location>
        <begin position="116"/>
        <end position="129"/>
    </location>
</feature>
<feature type="region of interest" description="Disordered" evidence="1">
    <location>
        <begin position="257"/>
        <end position="301"/>
    </location>
</feature>
<feature type="non-terminal residue" evidence="5">
    <location>
        <position position="872"/>
    </location>
</feature>
<feature type="region of interest" description="Disordered" evidence="1">
    <location>
        <begin position="72"/>
        <end position="158"/>
    </location>
</feature>
<dbReference type="InterPro" id="IPR012617">
    <property type="entry name" value="AATF_C"/>
</dbReference>
<feature type="compositionally biased region" description="Acidic residues" evidence="1">
    <location>
        <begin position="138"/>
        <end position="154"/>
    </location>
</feature>
<dbReference type="GO" id="GO:0005634">
    <property type="term" value="C:nucleus"/>
    <property type="evidence" value="ECO:0007669"/>
    <property type="project" value="InterPro"/>
</dbReference>
<feature type="domain" description="Apoptosis-antagonizing transcription factor C-terminal" evidence="3">
    <location>
        <begin position="410"/>
        <end position="460"/>
    </location>
</feature>
<dbReference type="Pfam" id="PF13339">
    <property type="entry name" value="AATF-Che1"/>
    <property type="match status" value="1"/>
</dbReference>
<evidence type="ECO:0000313" key="6">
    <source>
        <dbReference type="Proteomes" id="UP000030742"/>
    </source>
</evidence>
<evidence type="ECO:0000313" key="5">
    <source>
        <dbReference type="EMBL" id="ERL88096.1"/>
    </source>
</evidence>
<protein>
    <recommendedName>
        <fullName evidence="7">Non-lysosomal glucosylceramidase</fullName>
    </recommendedName>
</protein>
<organism evidence="5 6">
    <name type="scientific">Dendroctonus ponderosae</name>
    <name type="common">Mountain pine beetle</name>
    <dbReference type="NCBI Taxonomy" id="77166"/>
    <lineage>
        <taxon>Eukaryota</taxon>
        <taxon>Metazoa</taxon>
        <taxon>Ecdysozoa</taxon>
        <taxon>Arthropoda</taxon>
        <taxon>Hexapoda</taxon>
        <taxon>Insecta</taxon>
        <taxon>Pterygota</taxon>
        <taxon>Neoptera</taxon>
        <taxon>Endopterygota</taxon>
        <taxon>Coleoptera</taxon>
        <taxon>Polyphaga</taxon>
        <taxon>Cucujiformia</taxon>
        <taxon>Curculionidae</taxon>
        <taxon>Scolytinae</taxon>
        <taxon>Dendroctonus</taxon>
    </lineage>
</organism>
<evidence type="ECO:0008006" key="7">
    <source>
        <dbReference type="Google" id="ProtNLM"/>
    </source>
</evidence>
<feature type="domain" description="Glycosyl-hydrolase family 116 catalytic region" evidence="2">
    <location>
        <begin position="559"/>
        <end position="872"/>
    </location>
</feature>
<proteinExistence type="predicted"/>
<reference evidence="5 6" key="1">
    <citation type="journal article" date="2013" name="Genome Biol.">
        <title>Draft genome of the mountain pine beetle, Dendroctonus ponderosae Hopkins, a major forest pest.</title>
        <authorList>
            <person name="Keeling C.I."/>
            <person name="Yuen M.M."/>
            <person name="Liao N.Y."/>
            <person name="Docking T.R."/>
            <person name="Chan S.K."/>
            <person name="Taylor G.A."/>
            <person name="Palmquist D.L."/>
            <person name="Jackman S.D."/>
            <person name="Nguyen A."/>
            <person name="Li M."/>
            <person name="Henderson H."/>
            <person name="Janes J.K."/>
            <person name="Zhao Y."/>
            <person name="Pandoh P."/>
            <person name="Moore R."/>
            <person name="Sperling F.A."/>
            <person name="Huber D.P."/>
            <person name="Birol I."/>
            <person name="Jones S.J."/>
            <person name="Bohlmann J."/>
        </authorList>
    </citation>
    <scope>NUCLEOTIDE SEQUENCE</scope>
</reference>
<dbReference type="Pfam" id="PF08164">
    <property type="entry name" value="TRAUB"/>
    <property type="match status" value="1"/>
</dbReference>
<dbReference type="InterPro" id="IPR008928">
    <property type="entry name" value="6-hairpin_glycosidase_sf"/>
</dbReference>
<dbReference type="Gene3D" id="1.50.10.10">
    <property type="match status" value="1"/>
</dbReference>
<sequence>MVKKQVKGSLAQKIAGVLSVVPTQYDSEENLGDEAKLVDFDEEITDEEQALLSGFKENNVDFLADDPRYAGVKASRKRMQANSSDDSEEELNNGDFGNNAESNDESSSQDNQQENSENEDISDDAEDSINESAVEKESEVEDEDESEVESESGDDSFKHINETSEHISEQLRKGTCVRNQLSIWESLIDARIFMQKCVMAANTMPQKSNYKEMIRDESGEFRKRVNEIKDNLTNVLDKFIELQSLFIKNYPDTKHLGKNDLKSKSEVTESDEEIPSEDEVEEDKADESEAEEQSLPRKKRKLNEYENDLSDFYTKYRSYRNKTLENWNAKTRISITKNSGQPHSVVDQIEHILRDKEKLRKKSQLKKTEYKILGEESEPQTLLESNEDNGDTKQQMEEYNTEIFDDTDFYHQLLRELIECKSADMTDPVQLGRQWIQLQALRSKMKRKIDTKATKGRKIRKTHHIFGEMAVGVSAKSKLLGNTSQSFEMVLAWDMPSIIYPVGQNKYFRELFFRFYTEKFGKENAALKIVNHALQNYPMWEDKIYEWQKPILDDGKKYGRFAYLEGHEYRMYNSYDVHFYASHALSKNFPELQKSLQYDLRDYIFLEVPDKMKMVSDGKTVERKKPNTVPHDTGDPGESPFILINAYPIEDVSTWKDLSSKFVLQTFRDAIVGNVVDTTFIQDMYKACDIVMRKLLVFDYDQDGLIENSGKPDQTYDTWVMKGASSYCGGLWLAAVYAMTEMAVTVGNTDDKDFYQDILDRGIKAFQKKLWNGQYYNFDCSTDQCKSIMADQLNAQWYLGCIGKGHDYPLFPKKNIDSALRTIYKNNVLSFCDGNMGAVNGFLNGQADKMTIQSQEVWTGVTYALAATMIQE</sequence>
<feature type="compositionally biased region" description="Acidic residues" evidence="1">
    <location>
        <begin position="268"/>
        <end position="292"/>
    </location>
</feature>
<dbReference type="GO" id="GO:0005975">
    <property type="term" value="P:carbohydrate metabolic process"/>
    <property type="evidence" value="ECO:0007669"/>
    <property type="project" value="InterPro"/>
</dbReference>
<accession>U4UBW5</accession>
<dbReference type="Pfam" id="PF04685">
    <property type="entry name" value="DUF608"/>
    <property type="match status" value="1"/>
</dbReference>
<dbReference type="InterPro" id="IPR012341">
    <property type="entry name" value="6hp_glycosidase-like_sf"/>
</dbReference>
<dbReference type="AlphaFoldDB" id="U4UBW5"/>
<feature type="compositionally biased region" description="Basic and acidic residues" evidence="1">
    <location>
        <begin position="257"/>
        <end position="267"/>
    </location>
</feature>
<dbReference type="GO" id="GO:0008422">
    <property type="term" value="F:beta-glucosidase activity"/>
    <property type="evidence" value="ECO:0007669"/>
    <property type="project" value="TreeGrafter"/>
</dbReference>